<sequence length="119" mass="12872">MTPVTLVLGSSGIQREKTIANLVDPACPTVVLLEGFPDGKAVLENAGNSSTLKIIRVAAGCMCCTGNLVLKVTLNRILRDPPKQIFLSVADASHIEKLHHFLTSPPYDKLLFLTKDCRT</sequence>
<dbReference type="RefSeq" id="WP_338435102.1">
    <property type="nucleotide sequence ID" value="NZ_JAUYVH010000001.1"/>
</dbReference>
<comment type="caution">
    <text evidence="1">The sequence shown here is derived from an EMBL/GenBank/DDBJ whole genome shotgun (WGS) entry which is preliminary data.</text>
</comment>
<organism evidence="1 2">
    <name type="scientific">Keguizhuia sedimenti</name>
    <dbReference type="NCBI Taxonomy" id="3064264"/>
    <lineage>
        <taxon>Bacteria</taxon>
        <taxon>Pseudomonadati</taxon>
        <taxon>Pseudomonadota</taxon>
        <taxon>Betaproteobacteria</taxon>
        <taxon>Burkholderiales</taxon>
        <taxon>Oxalobacteraceae</taxon>
        <taxon>Keguizhuia</taxon>
    </lineage>
</organism>
<evidence type="ECO:0000313" key="2">
    <source>
        <dbReference type="Proteomes" id="UP001225596"/>
    </source>
</evidence>
<accession>A0ABU1BJS9</accession>
<protein>
    <submittedName>
        <fullName evidence="1">GTPase</fullName>
    </submittedName>
</protein>
<gene>
    <name evidence="1" type="ORF">Q8A64_02365</name>
</gene>
<evidence type="ECO:0000313" key="1">
    <source>
        <dbReference type="EMBL" id="MDQ9169247.1"/>
    </source>
</evidence>
<reference evidence="1 2" key="1">
    <citation type="submission" date="2023-08" db="EMBL/GenBank/DDBJ databases">
        <title>Oxalobacteraceae gen .nov., isolated from river sludge outside the plant.</title>
        <authorList>
            <person name="Zhao S.Y."/>
        </authorList>
    </citation>
    <scope>NUCLEOTIDE SEQUENCE [LARGE SCALE GENOMIC DNA]</scope>
    <source>
        <strain evidence="1 2">R-40</strain>
    </source>
</reference>
<keyword evidence="2" id="KW-1185">Reference proteome</keyword>
<dbReference type="EMBL" id="JAUYVH010000001">
    <property type="protein sequence ID" value="MDQ9169247.1"/>
    <property type="molecule type" value="Genomic_DNA"/>
</dbReference>
<proteinExistence type="predicted"/>
<name>A0ABU1BJS9_9BURK</name>
<dbReference type="Proteomes" id="UP001225596">
    <property type="component" value="Unassembled WGS sequence"/>
</dbReference>